<evidence type="ECO:0000313" key="8">
    <source>
        <dbReference type="Proteomes" id="UP001530377"/>
    </source>
</evidence>
<protein>
    <recommendedName>
        <fullName evidence="6">TLC domain-containing protein</fullName>
    </recommendedName>
</protein>
<dbReference type="PANTHER" id="PTHR13439">
    <property type="entry name" value="CT120 PROTEIN"/>
    <property type="match status" value="1"/>
</dbReference>
<dbReference type="SMART" id="SM00724">
    <property type="entry name" value="TLC"/>
    <property type="match status" value="1"/>
</dbReference>
<feature type="transmembrane region" description="Helical" evidence="5">
    <location>
        <begin position="557"/>
        <end position="585"/>
    </location>
</feature>
<feature type="transmembrane region" description="Helical" evidence="5">
    <location>
        <begin position="524"/>
        <end position="545"/>
    </location>
</feature>
<comment type="caution">
    <text evidence="7">The sequence shown here is derived from an EMBL/GenBank/DDBJ whole genome shotgun (WGS) entry which is preliminary data.</text>
</comment>
<organism evidence="7 8">
    <name type="scientific">Cyclostephanos tholiformis</name>
    <dbReference type="NCBI Taxonomy" id="382380"/>
    <lineage>
        <taxon>Eukaryota</taxon>
        <taxon>Sar</taxon>
        <taxon>Stramenopiles</taxon>
        <taxon>Ochrophyta</taxon>
        <taxon>Bacillariophyta</taxon>
        <taxon>Coscinodiscophyceae</taxon>
        <taxon>Thalassiosirophycidae</taxon>
        <taxon>Stephanodiscales</taxon>
        <taxon>Stephanodiscaceae</taxon>
        <taxon>Cyclostephanos</taxon>
    </lineage>
</organism>
<keyword evidence="3 5" id="KW-1133">Transmembrane helix</keyword>
<dbReference type="GO" id="GO:0016020">
    <property type="term" value="C:membrane"/>
    <property type="evidence" value="ECO:0007669"/>
    <property type="project" value="UniProtKB-SubCell"/>
</dbReference>
<reference evidence="7 8" key="1">
    <citation type="submission" date="2024-10" db="EMBL/GenBank/DDBJ databases">
        <title>Updated reference genomes for cyclostephanoid diatoms.</title>
        <authorList>
            <person name="Roberts W.R."/>
            <person name="Alverson A.J."/>
        </authorList>
    </citation>
    <scope>NUCLEOTIDE SEQUENCE [LARGE SCALE GENOMIC DNA]</scope>
    <source>
        <strain evidence="7 8">AJA228-03</strain>
    </source>
</reference>
<evidence type="ECO:0000256" key="2">
    <source>
        <dbReference type="ARBA" id="ARBA00022692"/>
    </source>
</evidence>
<feature type="transmembrane region" description="Helical" evidence="5">
    <location>
        <begin position="605"/>
        <end position="629"/>
    </location>
</feature>
<comment type="subcellular location">
    <subcellularLocation>
        <location evidence="1">Membrane</location>
        <topology evidence="1">Multi-pass membrane protein</topology>
    </subcellularLocation>
</comment>
<evidence type="ECO:0000313" key="7">
    <source>
        <dbReference type="EMBL" id="KAL3807875.1"/>
    </source>
</evidence>
<gene>
    <name evidence="7" type="ORF">ACHAXA_007233</name>
</gene>
<dbReference type="AlphaFoldDB" id="A0ABD3R4T2"/>
<sequence length="652" mass="72333">MLYRNVASVSYDSNLSDRNKYLGNNYGIGPSFTVHHRGGALLASSPPPPVADNQVSLGVVLFVQAHGCGTGLGGVEVDGLRMHNNNNYEDRVSRVGYHYLISQLLLPYNSISSSSKPYLTPLLLRISPHLAGRRPSHPAGELHNAHDCRMSSRPLHIPPPMHNSHEYGSRAALRVLFASILMWESMYRMSGYAMKFLVDKYPRGALLASSPPPPVADNQVSLGVVLFVQAHGCGTGLGGVEVDGLRMHNNNNYEDRVSRVGYHYLISQLLLPYNSISSSSKPYLTPLLLRISPHLAGRRPSHPAGELHNAHDCRMSSRPLHIPPPMHNSHEYGSRAALRVLFASILMWESMYRMSGYAMKFLVDKYPRWILDPSLFPPPDDENDAARGKGGVDRIDGSRSDDARRTLIELGPSYAVSLVHSMYATCRGIMHLYHLWDASSCDKFVIPPGGGGGEYDVHPPHQYHRWAHLLVARTNILFLSYLLYDLCHVLHRYPKLGGIDTVMHHVLFAMCACINGTYGLMAFAFGWLACGEGSTILLNLRWFVIKSGRGSRPILNTINILFAIAFFYVRVGIYTAGVVHLFLLARDDDDDDVGRSVLWSFQDRTGVPMPLLGLTCGCILLGWGLNLLWGFKIMAMIGGKGSGRDNNNKKRQ</sequence>
<proteinExistence type="predicted"/>
<dbReference type="EMBL" id="JALLPB020000574">
    <property type="protein sequence ID" value="KAL3807875.1"/>
    <property type="molecule type" value="Genomic_DNA"/>
</dbReference>
<name>A0ABD3R4T2_9STRA</name>
<dbReference type="Pfam" id="PF03798">
    <property type="entry name" value="TRAM_LAG1_CLN8"/>
    <property type="match status" value="1"/>
</dbReference>
<dbReference type="InterPro" id="IPR006634">
    <property type="entry name" value="TLC-dom"/>
</dbReference>
<evidence type="ECO:0000259" key="6">
    <source>
        <dbReference type="SMART" id="SM00724"/>
    </source>
</evidence>
<evidence type="ECO:0000256" key="3">
    <source>
        <dbReference type="ARBA" id="ARBA00022989"/>
    </source>
</evidence>
<dbReference type="Proteomes" id="UP001530377">
    <property type="component" value="Unassembled WGS sequence"/>
</dbReference>
<dbReference type="PANTHER" id="PTHR13439:SF0">
    <property type="entry name" value="TOPOISOMERASE I DAMAGE AFFECTED PROTEIN 4"/>
    <property type="match status" value="1"/>
</dbReference>
<keyword evidence="4 5" id="KW-0472">Membrane</keyword>
<evidence type="ECO:0000256" key="5">
    <source>
        <dbReference type="SAM" id="Phobius"/>
    </source>
</evidence>
<keyword evidence="2 5" id="KW-0812">Transmembrane</keyword>
<dbReference type="InterPro" id="IPR050846">
    <property type="entry name" value="TLCD"/>
</dbReference>
<accession>A0ABD3R4T2</accession>
<evidence type="ECO:0000256" key="4">
    <source>
        <dbReference type="ARBA" id="ARBA00023136"/>
    </source>
</evidence>
<evidence type="ECO:0000256" key="1">
    <source>
        <dbReference type="ARBA" id="ARBA00004141"/>
    </source>
</evidence>
<keyword evidence="8" id="KW-1185">Reference proteome</keyword>
<feature type="domain" description="TLC" evidence="6">
    <location>
        <begin position="406"/>
        <end position="642"/>
    </location>
</feature>